<feature type="non-terminal residue" evidence="2">
    <location>
        <position position="46"/>
    </location>
</feature>
<evidence type="ECO:0000313" key="2">
    <source>
        <dbReference type="EMBL" id="CAA9431401.1"/>
    </source>
</evidence>
<dbReference type="AlphaFoldDB" id="A0A6J4Q8T3"/>
<feature type="non-terminal residue" evidence="2">
    <location>
        <position position="1"/>
    </location>
</feature>
<gene>
    <name evidence="2" type="ORF">AVDCRST_MAG37-635</name>
</gene>
<protein>
    <submittedName>
        <fullName evidence="2">Uncharacterized protein</fullName>
    </submittedName>
</protein>
<name>A0A6J4Q8T3_9ACTN</name>
<organism evidence="2">
    <name type="scientific">uncultured Rubrobacteraceae bacterium</name>
    <dbReference type="NCBI Taxonomy" id="349277"/>
    <lineage>
        <taxon>Bacteria</taxon>
        <taxon>Bacillati</taxon>
        <taxon>Actinomycetota</taxon>
        <taxon>Rubrobacteria</taxon>
        <taxon>Rubrobacterales</taxon>
        <taxon>Rubrobacteraceae</taxon>
        <taxon>environmental samples</taxon>
    </lineage>
</organism>
<sequence>ERVLHRGRGGLGGLRRRRAALRECGSRSARRRNRRDSSPREEETVL</sequence>
<feature type="compositionally biased region" description="Basic and acidic residues" evidence="1">
    <location>
        <begin position="35"/>
        <end position="46"/>
    </location>
</feature>
<reference evidence="2" key="1">
    <citation type="submission" date="2020-02" db="EMBL/GenBank/DDBJ databases">
        <authorList>
            <person name="Meier V. D."/>
        </authorList>
    </citation>
    <scope>NUCLEOTIDE SEQUENCE</scope>
    <source>
        <strain evidence="2">AVDCRST_MAG37</strain>
    </source>
</reference>
<proteinExistence type="predicted"/>
<dbReference type="EMBL" id="CADCVD010000026">
    <property type="protein sequence ID" value="CAA9431401.1"/>
    <property type="molecule type" value="Genomic_DNA"/>
</dbReference>
<feature type="compositionally biased region" description="Basic residues" evidence="1">
    <location>
        <begin position="1"/>
        <end position="19"/>
    </location>
</feature>
<evidence type="ECO:0000256" key="1">
    <source>
        <dbReference type="SAM" id="MobiDB-lite"/>
    </source>
</evidence>
<feature type="region of interest" description="Disordered" evidence="1">
    <location>
        <begin position="1"/>
        <end position="46"/>
    </location>
</feature>
<accession>A0A6J4Q8T3</accession>